<accession>F5RLI7</accession>
<keyword evidence="2" id="KW-1185">Reference proteome</keyword>
<organism evidence="1 2">
    <name type="scientific">Centipeda periodontii DSM 2778</name>
    <dbReference type="NCBI Taxonomy" id="888060"/>
    <lineage>
        <taxon>Bacteria</taxon>
        <taxon>Bacillati</taxon>
        <taxon>Bacillota</taxon>
        <taxon>Negativicutes</taxon>
        <taxon>Selenomonadales</taxon>
        <taxon>Selenomonadaceae</taxon>
        <taxon>Centipeda</taxon>
    </lineage>
</organism>
<dbReference type="AlphaFoldDB" id="F5RLI7"/>
<proteinExistence type="predicted"/>
<dbReference type="HOGENOM" id="CLU_2536444_0_0_9"/>
<evidence type="ECO:0000313" key="1">
    <source>
        <dbReference type="EMBL" id="EGK60110.1"/>
    </source>
</evidence>
<dbReference type="Proteomes" id="UP000004067">
    <property type="component" value="Unassembled WGS sequence"/>
</dbReference>
<name>F5RLI7_9FIRM</name>
<protein>
    <submittedName>
        <fullName evidence="1">Uncharacterized protein</fullName>
    </submittedName>
</protein>
<dbReference type="EMBL" id="AFHQ01000030">
    <property type="protein sequence ID" value="EGK60110.1"/>
    <property type="molecule type" value="Genomic_DNA"/>
</dbReference>
<sequence>MPSILEKLNLLREITEDSAEHLAEAKDKDARGYHLWAAMEQSGMTVKSGSYSDTQRLQRLALYTGWQGKRQGYSGGAHVNWAF</sequence>
<reference evidence="1 2" key="1">
    <citation type="submission" date="2011-04" db="EMBL/GenBank/DDBJ databases">
        <authorList>
            <person name="Muzny D."/>
            <person name="Qin X."/>
            <person name="Deng J."/>
            <person name="Jiang H."/>
            <person name="Liu Y."/>
            <person name="Qu J."/>
            <person name="Song X.-Z."/>
            <person name="Zhang L."/>
            <person name="Thornton R."/>
            <person name="Coyle M."/>
            <person name="Francisco L."/>
            <person name="Jackson L."/>
            <person name="Javaid M."/>
            <person name="Korchina V."/>
            <person name="Kovar C."/>
            <person name="Mata R."/>
            <person name="Mathew T."/>
            <person name="Ngo R."/>
            <person name="Nguyen L."/>
            <person name="Nguyen N."/>
            <person name="Okwuonu G."/>
            <person name="Ongeri F."/>
            <person name="Pham C."/>
            <person name="Simmons D."/>
            <person name="Wilczek-Boney K."/>
            <person name="Hale W."/>
            <person name="Jakkamsetti A."/>
            <person name="Pham P."/>
            <person name="Ruth R."/>
            <person name="San Lucas F."/>
            <person name="Warren J."/>
            <person name="Zhang J."/>
            <person name="Zhao Z."/>
            <person name="Zhou C."/>
            <person name="Zhu D."/>
            <person name="Lee S."/>
            <person name="Bess C."/>
            <person name="Blankenburg K."/>
            <person name="Forbes L."/>
            <person name="Fu Q."/>
            <person name="Gubbala S."/>
            <person name="Hirani K."/>
            <person name="Jayaseelan J.C."/>
            <person name="Lara F."/>
            <person name="Munidasa M."/>
            <person name="Palculict T."/>
            <person name="Patil S."/>
            <person name="Pu L.-L."/>
            <person name="Saada N."/>
            <person name="Tang L."/>
            <person name="Weissenberger G."/>
            <person name="Zhu Y."/>
            <person name="Hemphill L."/>
            <person name="Shang Y."/>
            <person name="Youmans B."/>
            <person name="Ayvaz T."/>
            <person name="Ross M."/>
            <person name="Santibanez J."/>
            <person name="Aqrawi P."/>
            <person name="Gross S."/>
            <person name="Joshi V."/>
            <person name="Fowler G."/>
            <person name="Nazareth L."/>
            <person name="Reid J."/>
            <person name="Worley K."/>
            <person name="Petrosino J."/>
            <person name="Highlander S."/>
            <person name="Gibbs R."/>
        </authorList>
    </citation>
    <scope>NUCLEOTIDE SEQUENCE [LARGE SCALE GENOMIC DNA]</scope>
    <source>
        <strain evidence="1 2">DSM 2778</strain>
    </source>
</reference>
<dbReference type="OrthoDB" id="1677543at2"/>
<dbReference type="STRING" id="888060.HMPREF9081_1123"/>
<dbReference type="RefSeq" id="WP_006306055.1">
    <property type="nucleotide sequence ID" value="NZ_GL892076.1"/>
</dbReference>
<comment type="caution">
    <text evidence="1">The sequence shown here is derived from an EMBL/GenBank/DDBJ whole genome shotgun (WGS) entry which is preliminary data.</text>
</comment>
<evidence type="ECO:0000313" key="2">
    <source>
        <dbReference type="Proteomes" id="UP000004067"/>
    </source>
</evidence>
<gene>
    <name evidence="1" type="ORF">HMPREF9081_1123</name>
</gene>